<dbReference type="Proteomes" id="UP000658514">
    <property type="component" value="Unassembled WGS sequence"/>
</dbReference>
<reference evidence="1 2" key="1">
    <citation type="journal article" date="2020" name="ISME J.">
        <title>Comparative genomics reveals insights into cyanobacterial evolution and habitat adaptation.</title>
        <authorList>
            <person name="Chen M.Y."/>
            <person name="Teng W.K."/>
            <person name="Zhao L."/>
            <person name="Hu C.X."/>
            <person name="Zhou Y.K."/>
            <person name="Han B.P."/>
            <person name="Song L.R."/>
            <person name="Shu W.S."/>
        </authorList>
    </citation>
    <scope>NUCLEOTIDE SEQUENCE [LARGE SCALE GENOMIC DNA]</scope>
    <source>
        <strain evidence="1 2">FACHB-288</strain>
    </source>
</reference>
<keyword evidence="2" id="KW-1185">Reference proteome</keyword>
<evidence type="ECO:0000313" key="1">
    <source>
        <dbReference type="EMBL" id="MBD2195858.1"/>
    </source>
</evidence>
<sequence>MASGIYAIANIGRFKVFVGDVHSIKLVWPGILDMLNSGSYPHTALQQEWRQVSQQRHFTFHTHQEIQNNPEIVGIEQLTTDTRDLKA</sequence>
<protein>
    <submittedName>
        <fullName evidence="1">Uncharacterized protein</fullName>
    </submittedName>
</protein>
<organism evidence="1 2">
    <name type="scientific">Calothrix parietina FACHB-288</name>
    <dbReference type="NCBI Taxonomy" id="2692896"/>
    <lineage>
        <taxon>Bacteria</taxon>
        <taxon>Bacillati</taxon>
        <taxon>Cyanobacteriota</taxon>
        <taxon>Cyanophyceae</taxon>
        <taxon>Nostocales</taxon>
        <taxon>Calotrichaceae</taxon>
        <taxon>Calothrix</taxon>
    </lineage>
</organism>
<dbReference type="Gene3D" id="3.40.1440.10">
    <property type="entry name" value="GIY-YIG endonuclease"/>
    <property type="match status" value="1"/>
</dbReference>
<dbReference type="InterPro" id="IPR035901">
    <property type="entry name" value="GIY-YIG_endonuc_sf"/>
</dbReference>
<evidence type="ECO:0000313" key="2">
    <source>
        <dbReference type="Proteomes" id="UP000658514"/>
    </source>
</evidence>
<dbReference type="EMBL" id="JACJQH010000013">
    <property type="protein sequence ID" value="MBD2195858.1"/>
    <property type="molecule type" value="Genomic_DNA"/>
</dbReference>
<comment type="caution">
    <text evidence="1">The sequence shown here is derived from an EMBL/GenBank/DDBJ whole genome shotgun (WGS) entry which is preliminary data.</text>
</comment>
<gene>
    <name evidence="1" type="ORF">H6G24_10190</name>
</gene>
<name>A0ABR8A7M5_9CYAN</name>
<accession>A0ABR8A7M5</accession>
<proteinExistence type="predicted"/>